<feature type="domain" description="Ubiquitin-like" evidence="8">
    <location>
        <begin position="28"/>
        <end position="90"/>
    </location>
</feature>
<name>A0ABD6EQE0_9BILA</name>
<evidence type="ECO:0000256" key="5">
    <source>
        <dbReference type="ARBA" id="ARBA00023230"/>
    </source>
</evidence>
<feature type="transmembrane region" description="Helical" evidence="7">
    <location>
        <begin position="286"/>
        <end position="313"/>
    </location>
</feature>
<feature type="compositionally biased region" description="Low complexity" evidence="6">
    <location>
        <begin position="131"/>
        <end position="146"/>
    </location>
</feature>
<protein>
    <recommendedName>
        <fullName evidence="8">Ubiquitin-like domain-containing protein</fullName>
    </recommendedName>
</protein>
<dbReference type="GO" id="GO:0006986">
    <property type="term" value="P:response to unfolded protein"/>
    <property type="evidence" value="ECO:0007669"/>
    <property type="project" value="UniProtKB-KW"/>
</dbReference>
<dbReference type="PANTHER" id="PTHR12943:SF27">
    <property type="entry name" value="HOMOCYSTEINE-INDUCED ENDOPLASMIC RETICULUM PROTEIN, ISOFORM A"/>
    <property type="match status" value="1"/>
</dbReference>
<accession>A0ABD6EQE0</accession>
<evidence type="ECO:0000256" key="3">
    <source>
        <dbReference type="ARBA" id="ARBA00022989"/>
    </source>
</evidence>
<evidence type="ECO:0000256" key="6">
    <source>
        <dbReference type="SAM" id="MobiDB-lite"/>
    </source>
</evidence>
<gene>
    <name evidence="9" type="ORF">AB6A40_008765</name>
</gene>
<dbReference type="EMBL" id="JBGFUD010008404">
    <property type="protein sequence ID" value="MFH4982056.1"/>
    <property type="molecule type" value="Genomic_DNA"/>
</dbReference>
<evidence type="ECO:0000256" key="2">
    <source>
        <dbReference type="ARBA" id="ARBA00022692"/>
    </source>
</evidence>
<dbReference type="Pfam" id="PF00240">
    <property type="entry name" value="ubiquitin"/>
    <property type="match status" value="1"/>
</dbReference>
<dbReference type="GO" id="GO:0016020">
    <property type="term" value="C:membrane"/>
    <property type="evidence" value="ECO:0007669"/>
    <property type="project" value="UniProtKB-SubCell"/>
</dbReference>
<dbReference type="PROSITE" id="PS50053">
    <property type="entry name" value="UBIQUITIN_2"/>
    <property type="match status" value="1"/>
</dbReference>
<evidence type="ECO:0000256" key="7">
    <source>
        <dbReference type="SAM" id="Phobius"/>
    </source>
</evidence>
<dbReference type="Gene3D" id="3.10.20.90">
    <property type="entry name" value="Phosphatidylinositol 3-kinase Catalytic Subunit, Chain A, domain 1"/>
    <property type="match status" value="1"/>
</dbReference>
<evidence type="ECO:0000313" key="9">
    <source>
        <dbReference type="EMBL" id="MFH4982056.1"/>
    </source>
</evidence>
<evidence type="ECO:0000313" key="10">
    <source>
        <dbReference type="Proteomes" id="UP001608902"/>
    </source>
</evidence>
<evidence type="ECO:0000256" key="1">
    <source>
        <dbReference type="ARBA" id="ARBA00004370"/>
    </source>
</evidence>
<comment type="subcellular location">
    <subcellularLocation>
        <location evidence="1">Membrane</location>
    </subcellularLocation>
</comment>
<dbReference type="Proteomes" id="UP001608902">
    <property type="component" value="Unassembled WGS sequence"/>
</dbReference>
<proteinExistence type="predicted"/>
<dbReference type="AlphaFoldDB" id="A0ABD6EQE0"/>
<dbReference type="InterPro" id="IPR029071">
    <property type="entry name" value="Ubiquitin-like_domsf"/>
</dbReference>
<comment type="caution">
    <text evidence="9">The sequence shown here is derived from an EMBL/GenBank/DDBJ whole genome shotgun (WGS) entry which is preliminary data.</text>
</comment>
<dbReference type="PANTHER" id="PTHR12943">
    <property type="entry name" value="HOMOCYSTEINE-RESPONSIVE ENDOPLASMIC RETICULUM-RESIDENT UNIQUITIN-LIKE DOMAIN HERPUD PROTEIN FAMILY MEMBER"/>
    <property type="match status" value="1"/>
</dbReference>
<sequence>MFRWSHSVGCHRTCVAMTEDSTEVEETVDLLIRCALQSFDDTPVKCPLNWTVRQLKDHLSVVCATKPDAKRQRLIYSGHCLQDERTLRSLFELRPTEDDVRVIHLVCPPKDFSEFNTLRKRNIKTSKTPCATSSSQHSTSAQNNNTALPNQMNMPWSNFVAHGNYAVPYPFQYESQYQSAYSAYMTSYANYMQQYMLAMNSAANTPVSASVSFPLNNQRVVVPHLRPPMAQEHHPQVAAQPVAAVAPNAQPAPAAGGIVQEAMGGEVDPAPRDFLDVVYKAIRMCFLIMLVYVYSSAERFIGVSLFILAVWFLQARRDRNERQRDEREVEEAVDVVRQVPRRDGGVEEVAENVTDVQNDSEINRRGSATEPRDPTAWTVFWSTCYTFITSFFTSLIPENPVPVNVN</sequence>
<dbReference type="FunFam" id="3.10.20.90:FF:000046">
    <property type="entry name" value="Homocysteine-responsive endoplasmic reticulum-resident ubiquitin-like domain member 2 protein"/>
    <property type="match status" value="1"/>
</dbReference>
<feature type="region of interest" description="Disordered" evidence="6">
    <location>
        <begin position="126"/>
        <end position="147"/>
    </location>
</feature>
<keyword evidence="4 7" id="KW-0472">Membrane</keyword>
<evidence type="ECO:0000259" key="8">
    <source>
        <dbReference type="PROSITE" id="PS50053"/>
    </source>
</evidence>
<organism evidence="9 10">
    <name type="scientific">Gnathostoma spinigerum</name>
    <dbReference type="NCBI Taxonomy" id="75299"/>
    <lineage>
        <taxon>Eukaryota</taxon>
        <taxon>Metazoa</taxon>
        <taxon>Ecdysozoa</taxon>
        <taxon>Nematoda</taxon>
        <taxon>Chromadorea</taxon>
        <taxon>Rhabditida</taxon>
        <taxon>Spirurina</taxon>
        <taxon>Gnathostomatomorpha</taxon>
        <taxon>Gnathostomatoidea</taxon>
        <taxon>Gnathostomatidae</taxon>
        <taxon>Gnathostoma</taxon>
    </lineage>
</organism>
<keyword evidence="3 7" id="KW-1133">Transmembrane helix</keyword>
<keyword evidence="2 7" id="KW-0812">Transmembrane</keyword>
<keyword evidence="5" id="KW-0834">Unfolded protein response</keyword>
<keyword evidence="10" id="KW-1185">Reference proteome</keyword>
<reference evidence="9 10" key="1">
    <citation type="submission" date="2024-08" db="EMBL/GenBank/DDBJ databases">
        <title>Gnathostoma spinigerum genome.</title>
        <authorList>
            <person name="Gonzalez-Bertolin B."/>
            <person name="Monzon S."/>
            <person name="Zaballos A."/>
            <person name="Jimenez P."/>
            <person name="Dekumyoy P."/>
            <person name="Varona S."/>
            <person name="Cuesta I."/>
            <person name="Sumanam S."/>
            <person name="Adisakwattana P."/>
            <person name="Gasser R.B."/>
            <person name="Hernandez-Gonzalez A."/>
            <person name="Young N.D."/>
            <person name="Perteguer M.J."/>
        </authorList>
    </citation>
    <scope>NUCLEOTIDE SEQUENCE [LARGE SCALE GENOMIC DNA]</scope>
    <source>
        <strain evidence="9">AL3</strain>
        <tissue evidence="9">Liver</tissue>
    </source>
</reference>
<dbReference type="InterPro" id="IPR039751">
    <property type="entry name" value="HERPUD1/2"/>
</dbReference>
<dbReference type="InterPro" id="IPR000626">
    <property type="entry name" value="Ubiquitin-like_dom"/>
</dbReference>
<evidence type="ECO:0000256" key="4">
    <source>
        <dbReference type="ARBA" id="ARBA00023136"/>
    </source>
</evidence>
<dbReference type="SUPFAM" id="SSF54236">
    <property type="entry name" value="Ubiquitin-like"/>
    <property type="match status" value="1"/>
</dbReference>